<feature type="chain" id="PRO_5018313823" evidence="1">
    <location>
        <begin position="19"/>
        <end position="212"/>
    </location>
</feature>
<protein>
    <submittedName>
        <fullName evidence="3">PorT family protein</fullName>
    </submittedName>
</protein>
<accession>A0A3G8WEC9</accession>
<feature type="domain" description="Outer membrane protein beta-barrel" evidence="2">
    <location>
        <begin position="20"/>
        <end position="175"/>
    </location>
</feature>
<keyword evidence="1" id="KW-0732">Signal</keyword>
<dbReference type="EMBL" id="CP034171">
    <property type="protein sequence ID" value="AZI19500.1"/>
    <property type="molecule type" value="Genomic_DNA"/>
</dbReference>
<dbReference type="Pfam" id="PF13568">
    <property type="entry name" value="OMP_b-brl_2"/>
    <property type="match status" value="1"/>
</dbReference>
<evidence type="ECO:0000259" key="2">
    <source>
        <dbReference type="Pfam" id="PF13568"/>
    </source>
</evidence>
<dbReference type="AlphaFoldDB" id="A0A3G8WEC9"/>
<name>A0A3G8WEC9_9FLAO</name>
<sequence>MKKIISTTFILIASAASAQLSVSGRANMLFPTASSSWKDIKASGQNTYDEKGKNSVGYNVGLSLKVDLPSSLFLMPELYYTSFKNEFTDPNTNTSLEAKSDRLDLPVLLGTNVLGKTLGVFVGPVASYNFSAKNEEYLSSPGRFAEKAKNEFTVGYQFGAQAQIKKLIINARYEGAVTKDQRDFIENVADSYQTIRYDNRPSLLILGLGYSF</sequence>
<evidence type="ECO:0000313" key="4">
    <source>
        <dbReference type="Proteomes" id="UP000282297"/>
    </source>
</evidence>
<evidence type="ECO:0000313" key="3">
    <source>
        <dbReference type="EMBL" id="AZI19500.1"/>
    </source>
</evidence>
<dbReference type="InterPro" id="IPR025665">
    <property type="entry name" value="Beta-barrel_OMP_2"/>
</dbReference>
<feature type="signal peptide" evidence="1">
    <location>
        <begin position="1"/>
        <end position="18"/>
    </location>
</feature>
<evidence type="ECO:0000256" key="1">
    <source>
        <dbReference type="SAM" id="SignalP"/>
    </source>
</evidence>
<dbReference type="Proteomes" id="UP000282297">
    <property type="component" value="Chromosome"/>
</dbReference>
<proteinExistence type="predicted"/>
<gene>
    <name evidence="3" type="ORF">EIH08_01080</name>
</gene>
<reference evidence="4" key="1">
    <citation type="submission" date="2018-11" db="EMBL/GenBank/DDBJ databases">
        <title>Proposal to divide the Flavobacteriaceae and reorganize its genera based on Amino Acid Identity values calculated from whole genome sequences.</title>
        <authorList>
            <person name="Nicholson A.C."/>
            <person name="Gulvik C.A."/>
            <person name="Whitney A.M."/>
            <person name="Humrighouse B.W."/>
            <person name="Bell M."/>
            <person name="Holmes B."/>
            <person name="Steigerwalt A.B."/>
            <person name="Villarma A."/>
            <person name="Sheth M."/>
            <person name="Batra D."/>
            <person name="Pryor J."/>
            <person name="Bernardet J.-F."/>
            <person name="Hugo C."/>
            <person name="Kampfer P."/>
            <person name="Newman J.D."/>
            <person name="McQuiston J.R."/>
        </authorList>
    </citation>
    <scope>NUCLEOTIDE SEQUENCE [LARGE SCALE GENOMIC DNA]</scope>
    <source>
        <strain evidence="4">H4753</strain>
    </source>
</reference>
<organism evidence="3 4">
    <name type="scientific">Chryseobacterium taklimakanense</name>
    <dbReference type="NCBI Taxonomy" id="536441"/>
    <lineage>
        <taxon>Bacteria</taxon>
        <taxon>Pseudomonadati</taxon>
        <taxon>Bacteroidota</taxon>
        <taxon>Flavobacteriia</taxon>
        <taxon>Flavobacteriales</taxon>
        <taxon>Weeksellaceae</taxon>
        <taxon>Chryseobacterium group</taxon>
        <taxon>Chryseobacterium</taxon>
    </lineage>
</organism>
<dbReference type="RefSeq" id="WP_124783777.1">
    <property type="nucleotide sequence ID" value="NZ_CP034171.1"/>
</dbReference>